<dbReference type="KEGG" id="tsv:DSM104635_03444"/>
<dbReference type="Proteomes" id="UP000431269">
    <property type="component" value="Chromosome"/>
</dbReference>
<sequence length="311" mass="33569">MLSGSTLSFVIGLSLALFAVALAMIYLADESVRRRLSLAAGGRRDSSTGVSDHGLSWLVSVGERLRSNKSSTEAEVGALRMQLLRAGIYADKAVEIFTAVRVLLALALGFAAGFGLLLLQVDNALIGSVLVVFGAAVGLFAPVMIVKARVSERMRDVRLALPDAIDLLVVCMEAGSSLSQGLQRVGNELKHVHPILSEQLQITLLEMQAGSSRAEALRHLGERVPDDRLKTFLTLVIQSDQLGAGLALTLRVYAEELRKTRLIEAEHKAAELPIKIAIPLVFFIFPCLMGIIFTPIVIRFVRILFQVGTGS</sequence>
<evidence type="ECO:0000256" key="1">
    <source>
        <dbReference type="ARBA" id="ARBA00004651"/>
    </source>
</evidence>
<dbReference type="EMBL" id="CP047045">
    <property type="protein sequence ID" value="QGZ96584.1"/>
    <property type="molecule type" value="Genomic_DNA"/>
</dbReference>
<dbReference type="Pfam" id="PF00482">
    <property type="entry name" value="T2SSF"/>
    <property type="match status" value="1"/>
</dbReference>
<keyword evidence="2" id="KW-1003">Cell membrane</keyword>
<accession>A0A6I6MW06</accession>
<dbReference type="GO" id="GO:0005886">
    <property type="term" value="C:plasma membrane"/>
    <property type="evidence" value="ECO:0007669"/>
    <property type="project" value="UniProtKB-SubCell"/>
</dbReference>
<protein>
    <submittedName>
        <fullName evidence="8">Flp pilus assembly protein TadB</fullName>
    </submittedName>
</protein>
<feature type="transmembrane region" description="Helical" evidence="6">
    <location>
        <begin position="125"/>
        <end position="146"/>
    </location>
</feature>
<feature type="domain" description="Type II secretion system protein GspF" evidence="7">
    <location>
        <begin position="165"/>
        <end position="293"/>
    </location>
</feature>
<gene>
    <name evidence="8" type="ORF">DSM104635_03444</name>
</gene>
<name>A0A6I6MW06_9CAUL</name>
<keyword evidence="3 6" id="KW-0812">Transmembrane</keyword>
<dbReference type="RefSeq" id="WP_158767365.1">
    <property type="nucleotide sequence ID" value="NZ_CP047045.1"/>
</dbReference>
<dbReference type="InterPro" id="IPR018076">
    <property type="entry name" value="T2SS_GspF_dom"/>
</dbReference>
<dbReference type="PANTHER" id="PTHR35007:SF2">
    <property type="entry name" value="PILUS ASSEMBLE PROTEIN"/>
    <property type="match status" value="1"/>
</dbReference>
<dbReference type="PANTHER" id="PTHR35007">
    <property type="entry name" value="INTEGRAL MEMBRANE PROTEIN-RELATED"/>
    <property type="match status" value="1"/>
</dbReference>
<evidence type="ECO:0000256" key="5">
    <source>
        <dbReference type="ARBA" id="ARBA00023136"/>
    </source>
</evidence>
<evidence type="ECO:0000256" key="2">
    <source>
        <dbReference type="ARBA" id="ARBA00022475"/>
    </source>
</evidence>
<organism evidence="8 9">
    <name type="scientific">Terricaulis silvestris</name>
    <dbReference type="NCBI Taxonomy" id="2686094"/>
    <lineage>
        <taxon>Bacteria</taxon>
        <taxon>Pseudomonadati</taxon>
        <taxon>Pseudomonadota</taxon>
        <taxon>Alphaproteobacteria</taxon>
        <taxon>Caulobacterales</taxon>
        <taxon>Caulobacteraceae</taxon>
        <taxon>Terricaulis</taxon>
    </lineage>
</organism>
<feature type="transmembrane region" description="Helical" evidence="6">
    <location>
        <begin position="276"/>
        <end position="298"/>
    </location>
</feature>
<comment type="subcellular location">
    <subcellularLocation>
        <location evidence="1">Cell membrane</location>
        <topology evidence="1">Multi-pass membrane protein</topology>
    </subcellularLocation>
</comment>
<evidence type="ECO:0000256" key="6">
    <source>
        <dbReference type="SAM" id="Phobius"/>
    </source>
</evidence>
<reference evidence="9" key="1">
    <citation type="submission" date="2019-12" db="EMBL/GenBank/DDBJ databases">
        <title>Complete genome of Terracaulis silvestris 0127_4.</title>
        <authorList>
            <person name="Vieira S."/>
            <person name="Riedel T."/>
            <person name="Sproer C."/>
            <person name="Pascual J."/>
            <person name="Boedeker C."/>
            <person name="Overmann J."/>
        </authorList>
    </citation>
    <scope>NUCLEOTIDE SEQUENCE [LARGE SCALE GENOMIC DNA]</scope>
    <source>
        <strain evidence="9">0127_4</strain>
    </source>
</reference>
<proteinExistence type="predicted"/>
<evidence type="ECO:0000313" key="8">
    <source>
        <dbReference type="EMBL" id="QGZ96584.1"/>
    </source>
</evidence>
<dbReference type="AlphaFoldDB" id="A0A6I6MW06"/>
<feature type="transmembrane region" description="Helical" evidence="6">
    <location>
        <begin position="102"/>
        <end position="119"/>
    </location>
</feature>
<keyword evidence="4 6" id="KW-1133">Transmembrane helix</keyword>
<evidence type="ECO:0000256" key="3">
    <source>
        <dbReference type="ARBA" id="ARBA00022692"/>
    </source>
</evidence>
<keyword evidence="5 6" id="KW-0472">Membrane</keyword>
<keyword evidence="9" id="KW-1185">Reference proteome</keyword>
<evidence type="ECO:0000313" key="9">
    <source>
        <dbReference type="Proteomes" id="UP000431269"/>
    </source>
</evidence>
<evidence type="ECO:0000259" key="7">
    <source>
        <dbReference type="Pfam" id="PF00482"/>
    </source>
</evidence>
<feature type="transmembrane region" description="Helical" evidence="6">
    <location>
        <begin position="6"/>
        <end position="28"/>
    </location>
</feature>
<evidence type="ECO:0000256" key="4">
    <source>
        <dbReference type="ARBA" id="ARBA00022989"/>
    </source>
</evidence>